<dbReference type="InterPro" id="IPR035901">
    <property type="entry name" value="GIY-YIG_endonuc_sf"/>
</dbReference>
<keyword evidence="11" id="KW-1185">Reference proteome</keyword>
<dbReference type="SMART" id="SM00465">
    <property type="entry name" value="GIYc"/>
    <property type="match status" value="1"/>
</dbReference>
<accession>A0A410WPT2</accession>
<sequence>MNLAEKVKALPLTPGVYLMKDRLGHIIYVGKAKSLKKRVQTYFQHSKAHSPKVKRLISNIRDFEVRLTDTEFEAFMLECRLIKQLKPLYNKKMKNPLAYTYLVIRNSREGLRRLDITNDPAGQEGDLFFGPYTSRSTVEKAVQGLQESYRILCSNPYARRSPCLNHSLGLCLGMCTGSEDALRAYNSVLDKMITSLNGSPPIVLQDLEQRMMEAAESHNFEAAAKYRDLMKTFGSLIRGEKVIGFAEEDRNIVILEPVNEREAKLILVKGNRIVRDTKVEAPDADRNGPEAPHKLHTLVRSAILGTFRQADPAAPRPKISRHDIDEAQILYSFLQGSARSYLIVPEHWLIPGHEGELGEAVEGLIAGYVRAQNSAGDQDGPDA</sequence>
<dbReference type="GO" id="GO:0004386">
    <property type="term" value="F:helicase activity"/>
    <property type="evidence" value="ECO:0007669"/>
    <property type="project" value="UniProtKB-KW"/>
</dbReference>
<proteinExistence type="predicted"/>
<evidence type="ECO:0000259" key="6">
    <source>
        <dbReference type="PROSITE" id="PS50151"/>
    </source>
</evidence>
<evidence type="ECO:0000259" key="7">
    <source>
        <dbReference type="PROSITE" id="PS50164"/>
    </source>
</evidence>
<gene>
    <name evidence="8" type="ORF">M5X16_16030</name>
    <name evidence="9" type="ORF">PC41400_01085</name>
</gene>
<evidence type="ECO:0000256" key="4">
    <source>
        <dbReference type="ARBA" id="ARBA00022881"/>
    </source>
</evidence>
<dbReference type="InterPro" id="IPR050066">
    <property type="entry name" value="UvrABC_protein_C"/>
</dbReference>
<dbReference type="GO" id="GO:0006289">
    <property type="term" value="P:nucleotide-excision repair"/>
    <property type="evidence" value="ECO:0007669"/>
    <property type="project" value="InterPro"/>
</dbReference>
<dbReference type="PANTHER" id="PTHR30562:SF1">
    <property type="entry name" value="UVRABC SYSTEM PROTEIN C"/>
    <property type="match status" value="1"/>
</dbReference>
<keyword evidence="9" id="KW-0378">Hydrolase</keyword>
<keyword evidence="9" id="KW-0067">ATP-binding</keyword>
<dbReference type="KEGG" id="pchi:PC41400_01085"/>
<dbReference type="InterPro" id="IPR001943">
    <property type="entry name" value="UVR_dom"/>
</dbReference>
<keyword evidence="1" id="KW-0963">Cytoplasm</keyword>
<dbReference type="GO" id="GO:0004518">
    <property type="term" value="F:nuclease activity"/>
    <property type="evidence" value="ECO:0007669"/>
    <property type="project" value="UniProtKB-KW"/>
</dbReference>
<dbReference type="GO" id="GO:0009380">
    <property type="term" value="C:excinuclease repair complex"/>
    <property type="evidence" value="ECO:0007669"/>
    <property type="project" value="TreeGrafter"/>
</dbReference>
<dbReference type="CDD" id="cd10434">
    <property type="entry name" value="GIY-YIG_UvrC_Cho"/>
    <property type="match status" value="1"/>
</dbReference>
<dbReference type="Pfam" id="PF02151">
    <property type="entry name" value="UVR"/>
    <property type="match status" value="1"/>
</dbReference>
<dbReference type="InterPro" id="IPR047296">
    <property type="entry name" value="GIY-YIG_UvrC_Cho"/>
</dbReference>
<dbReference type="SUPFAM" id="SSF82771">
    <property type="entry name" value="GIY-YIG endonuclease"/>
    <property type="match status" value="1"/>
</dbReference>
<keyword evidence="9" id="KW-0547">Nucleotide-binding</keyword>
<feature type="domain" description="UVR" evidence="6">
    <location>
        <begin position="201"/>
        <end position="236"/>
    </location>
</feature>
<reference evidence="8 11" key="2">
    <citation type="submission" date="2022-05" db="EMBL/GenBank/DDBJ databases">
        <title>Genome Sequencing of Bee-Associated Microbes.</title>
        <authorList>
            <person name="Dunlap C."/>
        </authorList>
    </citation>
    <scope>NUCLEOTIDE SEQUENCE [LARGE SCALE GENOMIC DNA]</scope>
    <source>
        <strain evidence="8 11">NRRL B-23120</strain>
    </source>
</reference>
<dbReference type="PROSITE" id="PS50164">
    <property type="entry name" value="GIY_YIG"/>
    <property type="match status" value="1"/>
</dbReference>
<dbReference type="FunFam" id="3.40.1440.10:FF:000001">
    <property type="entry name" value="UvrABC system protein C"/>
    <property type="match status" value="1"/>
</dbReference>
<dbReference type="EMBL" id="JAMDMJ010000018">
    <property type="protein sequence ID" value="MCY9597270.1"/>
    <property type="molecule type" value="Genomic_DNA"/>
</dbReference>
<dbReference type="AlphaFoldDB" id="A0A410WPT2"/>
<organism evidence="9 10">
    <name type="scientific">Paenibacillus chitinolyticus</name>
    <dbReference type="NCBI Taxonomy" id="79263"/>
    <lineage>
        <taxon>Bacteria</taxon>
        <taxon>Bacillati</taxon>
        <taxon>Bacillota</taxon>
        <taxon>Bacilli</taxon>
        <taxon>Bacillales</taxon>
        <taxon>Paenibacillaceae</taxon>
        <taxon>Paenibacillus</taxon>
    </lineage>
</organism>
<evidence type="ECO:0000256" key="3">
    <source>
        <dbReference type="ARBA" id="ARBA00022769"/>
    </source>
</evidence>
<dbReference type="GeneID" id="95373410"/>
<keyword evidence="5" id="KW-0234">DNA repair</keyword>
<dbReference type="EMBL" id="CP026520">
    <property type="protein sequence ID" value="QAV16365.1"/>
    <property type="molecule type" value="Genomic_DNA"/>
</dbReference>
<keyword evidence="2" id="KW-0227">DNA damage</keyword>
<dbReference type="Gene3D" id="3.40.1440.10">
    <property type="entry name" value="GIY-YIG endonuclease"/>
    <property type="match status" value="1"/>
</dbReference>
<dbReference type="PANTHER" id="PTHR30562">
    <property type="entry name" value="UVRC/OXIDOREDUCTASE"/>
    <property type="match status" value="1"/>
</dbReference>
<evidence type="ECO:0000256" key="5">
    <source>
        <dbReference type="ARBA" id="ARBA00023204"/>
    </source>
</evidence>
<evidence type="ECO:0000256" key="2">
    <source>
        <dbReference type="ARBA" id="ARBA00022763"/>
    </source>
</evidence>
<evidence type="ECO:0000313" key="9">
    <source>
        <dbReference type="EMBL" id="QAV16365.1"/>
    </source>
</evidence>
<keyword evidence="3" id="KW-0228">DNA excision</keyword>
<dbReference type="SUPFAM" id="SSF46600">
    <property type="entry name" value="C-terminal UvrC-binding domain of UvrB"/>
    <property type="match status" value="1"/>
</dbReference>
<feature type="domain" description="GIY-YIG" evidence="7">
    <location>
        <begin position="12"/>
        <end position="91"/>
    </location>
</feature>
<dbReference type="Pfam" id="PF01541">
    <property type="entry name" value="GIY-YIG"/>
    <property type="match status" value="1"/>
</dbReference>
<dbReference type="Gene3D" id="4.10.860.10">
    <property type="entry name" value="UVR domain"/>
    <property type="match status" value="1"/>
</dbReference>
<keyword evidence="4" id="KW-0267">Excision nuclease</keyword>
<name>A0A410WPT2_9BACL</name>
<dbReference type="InterPro" id="IPR000305">
    <property type="entry name" value="GIY-YIG_endonuc"/>
</dbReference>
<dbReference type="Proteomes" id="UP001527202">
    <property type="component" value="Unassembled WGS sequence"/>
</dbReference>
<evidence type="ECO:0000313" key="10">
    <source>
        <dbReference type="Proteomes" id="UP000288943"/>
    </source>
</evidence>
<evidence type="ECO:0000313" key="8">
    <source>
        <dbReference type="EMBL" id="MCY9597270.1"/>
    </source>
</evidence>
<dbReference type="PROSITE" id="PS50151">
    <property type="entry name" value="UVR"/>
    <property type="match status" value="1"/>
</dbReference>
<evidence type="ECO:0000256" key="1">
    <source>
        <dbReference type="ARBA" id="ARBA00022490"/>
    </source>
</evidence>
<dbReference type="OrthoDB" id="9804933at2"/>
<protein>
    <submittedName>
        <fullName evidence="9">DNA helicase UvrC</fullName>
    </submittedName>
    <submittedName>
        <fullName evidence="8">GIY-YIG nuclease family protein</fullName>
    </submittedName>
</protein>
<keyword evidence="9" id="KW-0347">Helicase</keyword>
<reference evidence="9 10" key="1">
    <citation type="submission" date="2018-01" db="EMBL/GenBank/DDBJ databases">
        <title>The whole genome sequencing and assembly of Paenibacillus chitinolyticus KCCM 41400 strain.</title>
        <authorList>
            <person name="Kim J.-Y."/>
            <person name="Park M.-K."/>
            <person name="Lee Y.-J."/>
            <person name="Yi H."/>
            <person name="Bahn Y.-S."/>
            <person name="Kim J.F."/>
            <person name="Lee D.-W."/>
        </authorList>
    </citation>
    <scope>NUCLEOTIDE SEQUENCE [LARGE SCALE GENOMIC DNA]</scope>
    <source>
        <strain evidence="9 10">KCCM 41400</strain>
    </source>
</reference>
<evidence type="ECO:0000313" key="11">
    <source>
        <dbReference type="Proteomes" id="UP001527202"/>
    </source>
</evidence>
<dbReference type="Proteomes" id="UP000288943">
    <property type="component" value="Chromosome"/>
</dbReference>
<dbReference type="RefSeq" id="WP_042231525.1">
    <property type="nucleotide sequence ID" value="NZ_CP026520.1"/>
</dbReference>
<dbReference type="InterPro" id="IPR036876">
    <property type="entry name" value="UVR_dom_sf"/>
</dbReference>